<name>A0ABS8NNJ1_9BACT</name>
<evidence type="ECO:0000313" key="4">
    <source>
        <dbReference type="Proteomes" id="UP001430306"/>
    </source>
</evidence>
<organism evidence="3 4">
    <name type="scientific">Rhodopirellula halodulae</name>
    <dbReference type="NCBI Taxonomy" id="2894198"/>
    <lineage>
        <taxon>Bacteria</taxon>
        <taxon>Pseudomonadati</taxon>
        <taxon>Planctomycetota</taxon>
        <taxon>Planctomycetia</taxon>
        <taxon>Pirellulales</taxon>
        <taxon>Pirellulaceae</taxon>
        <taxon>Rhodopirellula</taxon>
    </lineage>
</organism>
<keyword evidence="2" id="KW-1133">Transmembrane helix</keyword>
<dbReference type="RefSeq" id="WP_230276225.1">
    <property type="nucleotide sequence ID" value="NZ_JAJKFW010000056.1"/>
</dbReference>
<feature type="region of interest" description="Disordered" evidence="1">
    <location>
        <begin position="193"/>
        <end position="223"/>
    </location>
</feature>
<keyword evidence="2" id="KW-0472">Membrane</keyword>
<feature type="transmembrane region" description="Helical" evidence="2">
    <location>
        <begin position="113"/>
        <end position="144"/>
    </location>
</feature>
<evidence type="ECO:0000313" key="3">
    <source>
        <dbReference type="EMBL" id="MCC9644497.1"/>
    </source>
</evidence>
<keyword evidence="4" id="KW-1185">Reference proteome</keyword>
<accession>A0ABS8NNJ1</accession>
<feature type="transmembrane region" description="Helical" evidence="2">
    <location>
        <begin position="156"/>
        <end position="189"/>
    </location>
</feature>
<sequence length="223" mass="24391">MSFDESNTEPVNPYATTSHAGTEEDLDAWLPEVDPADKPFPTFGWTVLKWSLICGIAAIPSFYLGFIVTGQQAIGMLVGIGIFIAGYVWGDYITRPRPWRRSRRVQLTMRTVYILRLIASLAVPVGMVTDMFFGMLAVMFVTGFTGQVGEGSELSFFATVVTTIVQGVLLNLVMTVVGLCVYPIVSVIVSKREKKRRRSTQESSSAGDVSPLSFSESPSASSR</sequence>
<feature type="transmembrane region" description="Helical" evidence="2">
    <location>
        <begin position="73"/>
        <end position="92"/>
    </location>
</feature>
<reference evidence="3" key="1">
    <citation type="submission" date="2021-11" db="EMBL/GenBank/DDBJ databases">
        <title>Genome sequence.</title>
        <authorList>
            <person name="Sun Q."/>
        </authorList>
    </citation>
    <scope>NUCLEOTIDE SEQUENCE</scope>
    <source>
        <strain evidence="3">JC740</strain>
    </source>
</reference>
<proteinExistence type="predicted"/>
<comment type="caution">
    <text evidence="3">The sequence shown here is derived from an EMBL/GenBank/DDBJ whole genome shotgun (WGS) entry which is preliminary data.</text>
</comment>
<gene>
    <name evidence="3" type="ORF">LOC71_19670</name>
</gene>
<protein>
    <submittedName>
        <fullName evidence="3">Uncharacterized protein</fullName>
    </submittedName>
</protein>
<keyword evidence="2" id="KW-0812">Transmembrane</keyword>
<evidence type="ECO:0000256" key="1">
    <source>
        <dbReference type="SAM" id="MobiDB-lite"/>
    </source>
</evidence>
<evidence type="ECO:0000256" key="2">
    <source>
        <dbReference type="SAM" id="Phobius"/>
    </source>
</evidence>
<dbReference type="EMBL" id="JAJKFW010000056">
    <property type="protein sequence ID" value="MCC9644497.1"/>
    <property type="molecule type" value="Genomic_DNA"/>
</dbReference>
<feature type="compositionally biased region" description="Low complexity" evidence="1">
    <location>
        <begin position="210"/>
        <end position="223"/>
    </location>
</feature>
<dbReference type="Proteomes" id="UP001430306">
    <property type="component" value="Unassembled WGS sequence"/>
</dbReference>
<feature type="transmembrane region" description="Helical" evidence="2">
    <location>
        <begin position="47"/>
        <end position="67"/>
    </location>
</feature>